<evidence type="ECO:0000259" key="3">
    <source>
        <dbReference type="PROSITE" id="PS00028"/>
    </source>
</evidence>
<evidence type="ECO:0000313" key="4">
    <source>
        <dbReference type="EMBL" id="CEO96703.1"/>
    </source>
</evidence>
<keyword evidence="6" id="KW-1185">Reference proteome</keyword>
<dbReference type="Proteomes" id="UP000290189">
    <property type="component" value="Unassembled WGS sequence"/>
</dbReference>
<evidence type="ECO:0000256" key="1">
    <source>
        <dbReference type="SAM" id="MobiDB-lite"/>
    </source>
</evidence>
<name>A0A0G4IN31_PLABS</name>
<evidence type="ECO:0000313" key="6">
    <source>
        <dbReference type="Proteomes" id="UP000039324"/>
    </source>
</evidence>
<feature type="region of interest" description="Disordered" evidence="1">
    <location>
        <begin position="59"/>
        <end position="95"/>
    </location>
</feature>
<feature type="chain" id="PRO_5033717030" description="C2H2-type domain-containing protein" evidence="2">
    <location>
        <begin position="25"/>
        <end position="254"/>
    </location>
</feature>
<evidence type="ECO:0000256" key="2">
    <source>
        <dbReference type="SAM" id="SignalP"/>
    </source>
</evidence>
<protein>
    <recommendedName>
        <fullName evidence="3">C2H2-type domain-containing protein</fullName>
    </recommendedName>
</protein>
<keyword evidence="5" id="KW-0496">Mitochondrion</keyword>
<feature type="domain" description="C2H2-type" evidence="3">
    <location>
        <begin position="106"/>
        <end position="127"/>
    </location>
</feature>
<organism evidence="4 6">
    <name type="scientific">Plasmodiophora brassicae</name>
    <name type="common">Clubroot disease agent</name>
    <dbReference type="NCBI Taxonomy" id="37360"/>
    <lineage>
        <taxon>Eukaryota</taxon>
        <taxon>Sar</taxon>
        <taxon>Rhizaria</taxon>
        <taxon>Endomyxa</taxon>
        <taxon>Phytomyxea</taxon>
        <taxon>Plasmodiophorida</taxon>
        <taxon>Plasmodiophoridae</taxon>
        <taxon>Plasmodiophora</taxon>
    </lineage>
</organism>
<feature type="compositionally biased region" description="Basic residues" evidence="1">
    <location>
        <begin position="81"/>
        <end position="91"/>
    </location>
</feature>
<dbReference type="EMBL" id="OVEO01000004">
    <property type="protein sequence ID" value="SPQ95367.1"/>
    <property type="molecule type" value="Genomic_DNA"/>
</dbReference>
<dbReference type="PROSITE" id="PS00028">
    <property type="entry name" value="ZINC_FINGER_C2H2_1"/>
    <property type="match status" value="1"/>
</dbReference>
<dbReference type="EMBL" id="CDSF01000076">
    <property type="protein sequence ID" value="CEO96703.1"/>
    <property type="molecule type" value="Genomic_DNA"/>
</dbReference>
<evidence type="ECO:0000313" key="7">
    <source>
        <dbReference type="Proteomes" id="UP000290189"/>
    </source>
</evidence>
<sequence length="254" mass="27453">MGFLKDSSLLLAIATGLLAFAVAASDDGDRIGTARDRPVPFSRHQRFAVGRPRRAGLNAVSNRAFPTCGPGESSSTPARPSRGRPPRHRHWSPGARSYGRHVWIRCTKCRFTFRHLPDLAQHLHSAHGAPLVYLDEPAQALESSRPPAAYHLASNTHHRSPAAVDHQLAASRAIQTGRPDSRSGNSRPVREREFGLAGPASSSGQAVDAVPPARPSGPPFCLFCSRTFNGADAEKALRAHLRGECTPLDDDQLF</sequence>
<geneLocation type="mitochondrion" evidence="5"/>
<accession>A0A0G4IN31</accession>
<feature type="signal peptide" evidence="2">
    <location>
        <begin position="1"/>
        <end position="24"/>
    </location>
</feature>
<keyword evidence="2" id="KW-0732">Signal</keyword>
<dbReference type="AlphaFoldDB" id="A0A0G4IN31"/>
<gene>
    <name evidence="4" type="ORF">PBRA_005307</name>
    <name evidence="5" type="ORF">PLBR_LOCUS2582</name>
</gene>
<evidence type="ECO:0000313" key="5">
    <source>
        <dbReference type="EMBL" id="SPQ95367.1"/>
    </source>
</evidence>
<reference evidence="4 6" key="1">
    <citation type="submission" date="2015-02" db="EMBL/GenBank/DDBJ databases">
        <authorList>
            <person name="Chooi Y.-H."/>
        </authorList>
    </citation>
    <scope>NUCLEOTIDE SEQUENCE [LARGE SCALE GENOMIC DNA]</scope>
    <source>
        <strain evidence="4">E3</strain>
    </source>
</reference>
<proteinExistence type="predicted"/>
<dbReference type="Proteomes" id="UP000039324">
    <property type="component" value="Unassembled WGS sequence"/>
</dbReference>
<reference evidence="5 7" key="2">
    <citation type="submission" date="2018-03" db="EMBL/GenBank/DDBJ databases">
        <authorList>
            <person name="Fogelqvist J."/>
        </authorList>
    </citation>
    <scope>NUCLEOTIDE SEQUENCE [LARGE SCALE GENOMIC DNA]</scope>
</reference>
<dbReference type="InterPro" id="IPR013087">
    <property type="entry name" value="Znf_C2H2_type"/>
</dbReference>